<dbReference type="SUPFAM" id="SSF52833">
    <property type="entry name" value="Thioredoxin-like"/>
    <property type="match status" value="1"/>
</dbReference>
<proteinExistence type="predicted"/>
<name>N1QN76_SPHMS</name>
<dbReference type="GeneID" id="27906614"/>
<dbReference type="AlphaFoldDB" id="N1QN76"/>
<organism evidence="1 2">
    <name type="scientific">Sphaerulina musiva (strain SO2202)</name>
    <name type="common">Poplar stem canker fungus</name>
    <name type="synonym">Septoria musiva</name>
    <dbReference type="NCBI Taxonomy" id="692275"/>
    <lineage>
        <taxon>Eukaryota</taxon>
        <taxon>Fungi</taxon>
        <taxon>Dikarya</taxon>
        <taxon>Ascomycota</taxon>
        <taxon>Pezizomycotina</taxon>
        <taxon>Dothideomycetes</taxon>
        <taxon>Dothideomycetidae</taxon>
        <taxon>Mycosphaerellales</taxon>
        <taxon>Mycosphaerellaceae</taxon>
        <taxon>Sphaerulina</taxon>
    </lineage>
</organism>
<keyword evidence="2" id="KW-1185">Reference proteome</keyword>
<gene>
    <name evidence="1" type="ORF">SEPMUDRAFT_58875</name>
</gene>
<reference evidence="1 2" key="1">
    <citation type="journal article" date="2012" name="PLoS Pathog.">
        <title>Diverse lifestyles and strategies of plant pathogenesis encoded in the genomes of eighteen Dothideomycetes fungi.</title>
        <authorList>
            <person name="Ohm R.A."/>
            <person name="Feau N."/>
            <person name="Henrissat B."/>
            <person name="Schoch C.L."/>
            <person name="Horwitz B.A."/>
            <person name="Barry K.W."/>
            <person name="Condon B.J."/>
            <person name="Copeland A.C."/>
            <person name="Dhillon B."/>
            <person name="Glaser F."/>
            <person name="Hesse C.N."/>
            <person name="Kosti I."/>
            <person name="LaButti K."/>
            <person name="Lindquist E.A."/>
            <person name="Lucas S."/>
            <person name="Salamov A.A."/>
            <person name="Bradshaw R.E."/>
            <person name="Ciuffetti L."/>
            <person name="Hamelin R.C."/>
            <person name="Kema G.H.J."/>
            <person name="Lawrence C."/>
            <person name="Scott J.A."/>
            <person name="Spatafora J.W."/>
            <person name="Turgeon B.G."/>
            <person name="de Wit P.J.G.M."/>
            <person name="Zhong S."/>
            <person name="Goodwin S.B."/>
            <person name="Grigoriev I.V."/>
        </authorList>
    </citation>
    <scope>NUCLEOTIDE SEQUENCE [LARGE SCALE GENOMIC DNA]</scope>
    <source>
        <strain evidence="1 2">SO2202</strain>
    </source>
</reference>
<evidence type="ECO:0000313" key="1">
    <source>
        <dbReference type="EMBL" id="EMF17937.1"/>
    </source>
</evidence>
<dbReference type="RefSeq" id="XP_016766058.1">
    <property type="nucleotide sequence ID" value="XM_016909477.1"/>
</dbReference>
<dbReference type="PANTHER" id="PTHR28630">
    <property type="match status" value="1"/>
</dbReference>
<dbReference type="InterPro" id="IPR036249">
    <property type="entry name" value="Thioredoxin-like_sf"/>
</dbReference>
<accession>N1QN76</accession>
<dbReference type="STRING" id="692275.N1QN76"/>
<dbReference type="eggNOG" id="KOG4498">
    <property type="taxonomic scope" value="Eukaryota"/>
</dbReference>
<dbReference type="HOGENOM" id="CLU_035338_1_0_1"/>
<dbReference type="Pfam" id="PF13911">
    <property type="entry name" value="AhpC-TSA_2"/>
    <property type="match status" value="1"/>
</dbReference>
<dbReference type="OrthoDB" id="40334at2759"/>
<dbReference type="Gene3D" id="3.40.30.10">
    <property type="entry name" value="Glutaredoxin"/>
    <property type="match status" value="1"/>
</dbReference>
<dbReference type="Proteomes" id="UP000016931">
    <property type="component" value="Unassembled WGS sequence"/>
</dbReference>
<dbReference type="OMA" id="HTFKSIY"/>
<protein>
    <recommendedName>
        <fullName evidence="3">AhpC-TSA-domain-containing protein</fullName>
    </recommendedName>
</protein>
<dbReference type="InterPro" id="IPR032801">
    <property type="entry name" value="PXL2A/B/C"/>
</dbReference>
<dbReference type="PANTHER" id="PTHR28630:SF3">
    <property type="entry name" value="PEROXIREDOXIN-LIKE 2C"/>
    <property type="match status" value="1"/>
</dbReference>
<dbReference type="CDD" id="cd02970">
    <property type="entry name" value="PRX_like2"/>
    <property type="match status" value="1"/>
</dbReference>
<sequence>MGASTAEDDRRRELPTEAALSEAGEIMIKDKDGKEIPLKSLYTGKPADERQLLIFIRHFFCGSCEQYIHALTQDLHPSVLSPAKINLTIIGDGEHILITDYAKRTSCPFEIYTDPSVQIYKTLGMISSLKPAPITPTYHQKTFLRNALDSTWTALTSGHPLSAGPSAQNGGEFLFQNGELKWCSRMRNTTDHTETAELKEILGLQA</sequence>
<evidence type="ECO:0008006" key="3">
    <source>
        <dbReference type="Google" id="ProtNLM"/>
    </source>
</evidence>
<dbReference type="EMBL" id="KB456260">
    <property type="protein sequence ID" value="EMF17937.1"/>
    <property type="molecule type" value="Genomic_DNA"/>
</dbReference>
<evidence type="ECO:0000313" key="2">
    <source>
        <dbReference type="Proteomes" id="UP000016931"/>
    </source>
</evidence>